<dbReference type="EMBL" id="CACRTL010000011">
    <property type="protein sequence ID" value="VYT60332.1"/>
    <property type="molecule type" value="Genomic_DNA"/>
</dbReference>
<evidence type="ECO:0000313" key="2">
    <source>
        <dbReference type="EMBL" id="VYT60332.1"/>
    </source>
</evidence>
<dbReference type="AlphaFoldDB" id="A0A6N2Y2C8"/>
<sequence length="58" mass="6962">MKIEFKMSYKLGLLEFKVGDQLEISKNTIFESINDKYYMLILKGLRYDLLKEDIKIIQ</sequence>
<dbReference type="Proteomes" id="UP001211987">
    <property type="component" value="Unassembled WGS sequence"/>
</dbReference>
<dbReference type="RefSeq" id="WP_003537825.1">
    <property type="nucleotide sequence ID" value="NZ_AP031443.1"/>
</dbReference>
<accession>A0A6N2Y2C8</accession>
<organism evidence="2">
    <name type="scientific">Thomasclavelia ramosa</name>
    <dbReference type="NCBI Taxonomy" id="1547"/>
    <lineage>
        <taxon>Bacteria</taxon>
        <taxon>Bacillati</taxon>
        <taxon>Bacillota</taxon>
        <taxon>Erysipelotrichia</taxon>
        <taxon>Erysipelotrichales</taxon>
        <taxon>Coprobacillaceae</taxon>
        <taxon>Thomasclavelia</taxon>
    </lineage>
</organism>
<proteinExistence type="predicted"/>
<protein>
    <submittedName>
        <fullName evidence="2">Uncharacterized protein</fullName>
    </submittedName>
</protein>
<reference evidence="1" key="2">
    <citation type="submission" date="2023-01" db="EMBL/GenBank/DDBJ databases">
        <title>Human gut microbiome strain richness.</title>
        <authorList>
            <person name="Chen-Liaw A."/>
        </authorList>
    </citation>
    <scope>NUCLEOTIDE SEQUENCE</scope>
    <source>
        <strain evidence="1">1001217st2_G6_1001217B_191108</strain>
    </source>
</reference>
<dbReference type="EMBL" id="JAQLKE010000007">
    <property type="protein sequence ID" value="MDB7083397.1"/>
    <property type="molecule type" value="Genomic_DNA"/>
</dbReference>
<name>A0A6N2Y2C8_9FIRM</name>
<reference evidence="2" key="1">
    <citation type="submission" date="2019-11" db="EMBL/GenBank/DDBJ databases">
        <authorList>
            <person name="Feng L."/>
        </authorList>
    </citation>
    <scope>NUCLEOTIDE SEQUENCE</scope>
    <source>
        <strain evidence="2">CramosumLFYP8</strain>
    </source>
</reference>
<evidence type="ECO:0000313" key="1">
    <source>
        <dbReference type="EMBL" id="MDB7083397.1"/>
    </source>
</evidence>
<dbReference type="GeneID" id="64196215"/>
<gene>
    <name evidence="2" type="ORF">CRLFYP8_01490</name>
    <name evidence="1" type="ORF">PM738_06270</name>
</gene>